<dbReference type="Proteomes" id="UP000247476">
    <property type="component" value="Unassembled WGS sequence"/>
</dbReference>
<dbReference type="Pfam" id="PF01497">
    <property type="entry name" value="Peripla_BP_2"/>
    <property type="match status" value="1"/>
</dbReference>
<evidence type="ECO:0000313" key="4">
    <source>
        <dbReference type="EMBL" id="PYI54305.1"/>
    </source>
</evidence>
<sequence>MNPKQRFLVALTLGAAICLAAAGCGRSGQPAAAGPDKPAATAPTTSAAETYLSFEDQTGRKVVLNRKPERIVVLNTELLQLFEQVGGTMVGRATAPGVPVPERAKAAEEVGLISQVNMERVLGLKPDLVIGEPLFHTQLAPTMEQAGIPFAILTIKTMDDMRDNALLLGDIVGQADAAAAGVSRMNERIKQITDRVPDTKPTYALLTFMMNTVSLQKGSSIALDVADRLNMRNVAGSVESGLATESVPFSMEKLVELDPDFLFFVVHGTDEEGRQALRSNLQSNGAWTALRAVKADKYRFIPSELFVNNPGLELDRSFAYLARIVYPERFGAP</sequence>
<dbReference type="RefSeq" id="WP_110840365.1">
    <property type="nucleotide sequence ID" value="NZ_QJVJ01000005.1"/>
</dbReference>
<dbReference type="InterPro" id="IPR050902">
    <property type="entry name" value="ABC_Transporter_SBP"/>
</dbReference>
<dbReference type="AlphaFoldDB" id="A0A2V5K4Q3"/>
<organism evidence="4 5">
    <name type="scientific">Paenibacillus flagellatus</name>
    <dbReference type="NCBI Taxonomy" id="2211139"/>
    <lineage>
        <taxon>Bacteria</taxon>
        <taxon>Bacillati</taxon>
        <taxon>Bacillota</taxon>
        <taxon>Bacilli</taxon>
        <taxon>Bacillales</taxon>
        <taxon>Paenibacillaceae</taxon>
        <taxon>Paenibacillus</taxon>
    </lineage>
</organism>
<gene>
    <name evidence="4" type="ORF">DLM86_12580</name>
</gene>
<protein>
    <submittedName>
        <fullName evidence="4">ABC transporter substrate-binding protein</fullName>
    </submittedName>
</protein>
<evidence type="ECO:0000313" key="5">
    <source>
        <dbReference type="Proteomes" id="UP000247476"/>
    </source>
</evidence>
<reference evidence="4 5" key="1">
    <citation type="submission" date="2018-05" db="EMBL/GenBank/DDBJ databases">
        <title>Paenibacillus flagellatus sp. nov., isolated from selenium mineral soil.</title>
        <authorList>
            <person name="Dai X."/>
        </authorList>
    </citation>
    <scope>NUCLEOTIDE SEQUENCE [LARGE SCALE GENOMIC DNA]</scope>
    <source>
        <strain evidence="4 5">DXL2</strain>
    </source>
</reference>
<dbReference type="SUPFAM" id="SSF53807">
    <property type="entry name" value="Helical backbone' metal receptor"/>
    <property type="match status" value="1"/>
</dbReference>
<dbReference type="PROSITE" id="PS51257">
    <property type="entry name" value="PROKAR_LIPOPROTEIN"/>
    <property type="match status" value="1"/>
</dbReference>
<dbReference type="EMBL" id="QJVJ01000005">
    <property type="protein sequence ID" value="PYI54305.1"/>
    <property type="molecule type" value="Genomic_DNA"/>
</dbReference>
<dbReference type="PROSITE" id="PS50983">
    <property type="entry name" value="FE_B12_PBP"/>
    <property type="match status" value="1"/>
</dbReference>
<dbReference type="InterPro" id="IPR002491">
    <property type="entry name" value="ABC_transptr_periplasmic_BD"/>
</dbReference>
<feature type="signal peptide" evidence="2">
    <location>
        <begin position="1"/>
        <end position="20"/>
    </location>
</feature>
<keyword evidence="5" id="KW-1185">Reference proteome</keyword>
<dbReference type="Gene3D" id="3.40.50.1980">
    <property type="entry name" value="Nitrogenase molybdenum iron protein domain"/>
    <property type="match status" value="2"/>
</dbReference>
<name>A0A2V5K4Q3_9BACL</name>
<dbReference type="PANTHER" id="PTHR30535">
    <property type="entry name" value="VITAMIN B12-BINDING PROTEIN"/>
    <property type="match status" value="1"/>
</dbReference>
<dbReference type="OrthoDB" id="9816357at2"/>
<proteinExistence type="inferred from homology"/>
<dbReference type="GO" id="GO:0071281">
    <property type="term" value="P:cellular response to iron ion"/>
    <property type="evidence" value="ECO:0007669"/>
    <property type="project" value="TreeGrafter"/>
</dbReference>
<comment type="similarity">
    <text evidence="1">Belongs to the bacterial solute-binding protein 8 family.</text>
</comment>
<accession>A0A2V5K4Q3</accession>
<keyword evidence="2" id="KW-0732">Signal</keyword>
<evidence type="ECO:0000256" key="1">
    <source>
        <dbReference type="ARBA" id="ARBA00008814"/>
    </source>
</evidence>
<dbReference type="PANTHER" id="PTHR30535:SF34">
    <property type="entry name" value="MOLYBDATE-BINDING PROTEIN MOLA"/>
    <property type="match status" value="1"/>
</dbReference>
<feature type="chain" id="PRO_5039519894" evidence="2">
    <location>
        <begin position="21"/>
        <end position="333"/>
    </location>
</feature>
<evidence type="ECO:0000256" key="2">
    <source>
        <dbReference type="SAM" id="SignalP"/>
    </source>
</evidence>
<feature type="domain" description="Fe/B12 periplasmic-binding" evidence="3">
    <location>
        <begin position="70"/>
        <end position="329"/>
    </location>
</feature>
<comment type="caution">
    <text evidence="4">The sequence shown here is derived from an EMBL/GenBank/DDBJ whole genome shotgun (WGS) entry which is preliminary data.</text>
</comment>
<evidence type="ECO:0000259" key="3">
    <source>
        <dbReference type="PROSITE" id="PS50983"/>
    </source>
</evidence>